<evidence type="ECO:0000313" key="2">
    <source>
        <dbReference type="EMBL" id="SHJ38862.1"/>
    </source>
</evidence>
<proteinExistence type="predicted"/>
<keyword evidence="3" id="KW-1185">Reference proteome</keyword>
<dbReference type="AlphaFoldDB" id="A0A1H0CZH7"/>
<reference evidence="2 3" key="1">
    <citation type="submission" date="2016-11" db="EMBL/GenBank/DDBJ databases">
        <authorList>
            <person name="Varghese N."/>
            <person name="Submissions S."/>
        </authorList>
    </citation>
    <scope>NUCLEOTIDE SEQUENCE [LARGE SCALE GENOMIC DNA]</scope>
    <source>
        <strain evidence="2 3">DSM 29620</strain>
    </source>
</reference>
<evidence type="ECO:0000256" key="1">
    <source>
        <dbReference type="SAM" id="MobiDB-lite"/>
    </source>
</evidence>
<protein>
    <submittedName>
        <fullName evidence="2">Outer membrane protein, adhesin transport system</fullName>
    </submittedName>
</protein>
<dbReference type="Proteomes" id="UP000324252">
    <property type="component" value="Unassembled WGS sequence"/>
</dbReference>
<organism evidence="2 3">
    <name type="scientific">Lutimaribacter pacificus</name>
    <dbReference type="NCBI Taxonomy" id="391948"/>
    <lineage>
        <taxon>Bacteria</taxon>
        <taxon>Pseudomonadati</taxon>
        <taxon>Pseudomonadota</taxon>
        <taxon>Alphaproteobacteria</taxon>
        <taxon>Rhodobacterales</taxon>
        <taxon>Roseobacteraceae</taxon>
        <taxon>Lutimaribacter</taxon>
    </lineage>
</organism>
<dbReference type="GO" id="GO:0015562">
    <property type="term" value="F:efflux transmembrane transporter activity"/>
    <property type="evidence" value="ECO:0007669"/>
    <property type="project" value="InterPro"/>
</dbReference>
<feature type="compositionally biased region" description="Basic and acidic residues" evidence="1">
    <location>
        <begin position="337"/>
        <end position="356"/>
    </location>
</feature>
<feature type="region of interest" description="Disordered" evidence="1">
    <location>
        <begin position="337"/>
        <end position="363"/>
    </location>
</feature>
<dbReference type="PROSITE" id="PS51257">
    <property type="entry name" value="PROKAR_LIPOPROTEIN"/>
    <property type="match status" value="1"/>
</dbReference>
<dbReference type="Gene3D" id="1.20.1600.10">
    <property type="entry name" value="Outer membrane efflux proteins (OEP)"/>
    <property type="match status" value="1"/>
</dbReference>
<dbReference type="EMBL" id="FQZZ01000001">
    <property type="protein sequence ID" value="SHJ38862.1"/>
    <property type="molecule type" value="Genomic_DNA"/>
</dbReference>
<gene>
    <name evidence="2" type="ORF">SAMN05444142_10186</name>
</gene>
<dbReference type="RefSeq" id="WP_223227930.1">
    <property type="nucleotide sequence ID" value="NZ_FNIO01000001.1"/>
</dbReference>
<accession>A0A1H0CZH7</accession>
<dbReference type="SUPFAM" id="SSF56954">
    <property type="entry name" value="Outer membrane efflux proteins (OEP)"/>
    <property type="match status" value="1"/>
</dbReference>
<name>A0A1H0CZH7_9RHOB</name>
<sequence>MGQSMRFGVLVCAGVVLSACMGPGGTSGDTVTRNAPPAPAPATALGAAQADAEGSVILETLMARESALPDGGAYDAVATAVLAANSRAAEAELRSARLRAQAAAKNWLPTLGPQISLTSLSDVIASLVVDQVLFDNGRKKAERAFARADVEVAAVTLAQDTNDRVFTALSLYLDAQKARERAALAARSEQDMAHFEWIMDQRVRGGVSNMSDLNVIRQKLAEIRADRQAQSEAAAAALAELNVMAIRPLDDVSGLSPLSPAMTGADPLPVLLAEAEKRRAVEAARIERAGFLPGASVGAVLGDNSSDPALSVASDKPLGFGTGASLKAVEAGKEAAGRKVSQAREDSGRRLRRLESEAGAQARQRDEAGKLAVAAKRNLDLFQSQYDAGQRQVMDVVGVYETYARQHEAELDLKYGAARAQLEIARELGLLADGGQI</sequence>
<evidence type="ECO:0000313" key="3">
    <source>
        <dbReference type="Proteomes" id="UP000324252"/>
    </source>
</evidence>